<evidence type="ECO:0000313" key="9">
    <source>
        <dbReference type="Proteomes" id="UP000486903"/>
    </source>
</evidence>
<comment type="caution">
    <text evidence="4">The sequence shown here is derived from an EMBL/GenBank/DDBJ whole genome shotgun (WGS) entry which is preliminary data.</text>
</comment>
<evidence type="ECO:0000256" key="1">
    <source>
        <dbReference type="SAM" id="Phobius"/>
    </source>
</evidence>
<dbReference type="EMBL" id="SGKU01000012">
    <property type="protein sequence ID" value="NFA42180.1"/>
    <property type="molecule type" value="Genomic_DNA"/>
</dbReference>
<evidence type="ECO:0000313" key="7">
    <source>
        <dbReference type="Proteomes" id="UP000473681"/>
    </source>
</evidence>
<protein>
    <submittedName>
        <fullName evidence="4">DUF378 domain-containing protein</fullName>
    </submittedName>
</protein>
<keyword evidence="1" id="KW-0812">Transmembrane</keyword>
<feature type="transmembrane region" description="Helical" evidence="1">
    <location>
        <begin position="46"/>
        <end position="63"/>
    </location>
</feature>
<evidence type="ECO:0000313" key="4">
    <source>
        <dbReference type="EMBL" id="NFN34101.1"/>
    </source>
</evidence>
<dbReference type="RefSeq" id="WP_003374327.1">
    <property type="nucleotide sequence ID" value="NZ_CP010520.1"/>
</dbReference>
<name>A0A0M1LVX9_CLOBO</name>
<gene>
    <name evidence="2" type="ORF">EXM65_06200</name>
    <name evidence="3" type="ORF">FC774_00005</name>
    <name evidence="4" type="ORF">FDB51_02955</name>
    <name evidence="5" type="ORF">FDG31_03625</name>
</gene>
<dbReference type="InterPro" id="IPR007211">
    <property type="entry name" value="DUF378"/>
</dbReference>
<dbReference type="EMBL" id="SWOV01000001">
    <property type="protein sequence ID" value="NFF86292.1"/>
    <property type="molecule type" value="Genomic_DNA"/>
</dbReference>
<dbReference type="Pfam" id="PF04070">
    <property type="entry name" value="DUF378"/>
    <property type="match status" value="1"/>
</dbReference>
<keyword evidence="1" id="KW-0472">Membrane</keyword>
<dbReference type="Proteomes" id="UP000486903">
    <property type="component" value="Unassembled WGS sequence"/>
</dbReference>
<keyword evidence="1" id="KW-1133">Transmembrane helix</keyword>
<dbReference type="EMBL" id="SWVK01000003">
    <property type="protein sequence ID" value="NFN34101.1"/>
    <property type="molecule type" value="Genomic_DNA"/>
</dbReference>
<dbReference type="Proteomes" id="UP000472355">
    <property type="component" value="Unassembled WGS sequence"/>
</dbReference>
<dbReference type="Proteomes" id="UP000476820">
    <property type="component" value="Unassembled WGS sequence"/>
</dbReference>
<reference evidence="7 8" key="2">
    <citation type="submission" date="2019-04" db="EMBL/GenBank/DDBJ databases">
        <title>Genome sequencing of Clostridium botulinum Groups I-IV and Clostridium butyricum.</title>
        <authorList>
            <person name="Brunt J."/>
            <person name="Van Vliet A.H.M."/>
            <person name="Stringer S.C."/>
            <person name="Carter A.T."/>
            <person name="Peck M.W."/>
        </authorList>
    </citation>
    <scope>NUCLEOTIDE SEQUENCE [LARGE SCALE GENOMIC DNA]</scope>
    <source>
        <strain evidence="3 8">1605</strain>
        <strain evidence="5 9">BL81</strain>
        <strain evidence="4 7">CB-K-33E</strain>
    </source>
</reference>
<organism evidence="4 7">
    <name type="scientific">Clostridium botulinum</name>
    <dbReference type="NCBI Taxonomy" id="1491"/>
    <lineage>
        <taxon>Bacteria</taxon>
        <taxon>Bacillati</taxon>
        <taxon>Bacillota</taxon>
        <taxon>Clostridia</taxon>
        <taxon>Eubacteriales</taxon>
        <taxon>Clostridiaceae</taxon>
        <taxon>Clostridium</taxon>
    </lineage>
</organism>
<dbReference type="EMBL" id="SXFB01000002">
    <property type="protein sequence ID" value="NFV25263.1"/>
    <property type="molecule type" value="Genomic_DNA"/>
</dbReference>
<reference evidence="2 6" key="1">
    <citation type="submission" date="2019-02" db="EMBL/GenBank/DDBJ databases">
        <title>Genome sequencing of Clostridium botulinum clinical isolates.</title>
        <authorList>
            <person name="Brunt J."/>
            <person name="Van Vliet A.H.M."/>
            <person name="Stringer S.C."/>
            <person name="Grant K.A."/>
            <person name="Carter A.C."/>
            <person name="Peck M.W."/>
        </authorList>
    </citation>
    <scope>NUCLEOTIDE SEQUENCE [LARGE SCALE GENOMIC DNA]</scope>
    <source>
        <strain evidence="2 6">H113700579</strain>
    </source>
</reference>
<dbReference type="AlphaFoldDB" id="A0A0M1LVX9"/>
<evidence type="ECO:0000313" key="8">
    <source>
        <dbReference type="Proteomes" id="UP000476820"/>
    </source>
</evidence>
<evidence type="ECO:0000313" key="2">
    <source>
        <dbReference type="EMBL" id="NFA42180.1"/>
    </source>
</evidence>
<evidence type="ECO:0000313" key="5">
    <source>
        <dbReference type="EMBL" id="NFV25263.1"/>
    </source>
</evidence>
<dbReference type="PANTHER" id="PTHR37304:SF1">
    <property type="entry name" value="MEMBRANE PROTEIN"/>
    <property type="match status" value="1"/>
</dbReference>
<sequence>MYKLNIFDKISFILVILGAFNWGLIGLLNINLVTILSFGIPIIQRIIYIIIFLSSLNLLSLLFKCDSNLSKKVN</sequence>
<evidence type="ECO:0000313" key="6">
    <source>
        <dbReference type="Proteomes" id="UP000472355"/>
    </source>
</evidence>
<accession>A0A0M1LVX9</accession>
<proteinExistence type="predicted"/>
<dbReference type="Proteomes" id="UP000473681">
    <property type="component" value="Unassembled WGS sequence"/>
</dbReference>
<evidence type="ECO:0000313" key="3">
    <source>
        <dbReference type="EMBL" id="NFF86292.1"/>
    </source>
</evidence>
<feature type="transmembrane region" description="Helical" evidence="1">
    <location>
        <begin position="12"/>
        <end position="40"/>
    </location>
</feature>
<dbReference type="PANTHER" id="PTHR37304">
    <property type="entry name" value="MEMBRANE PROTEIN-RELATED"/>
    <property type="match status" value="1"/>
</dbReference>